<dbReference type="EMBL" id="DSOV01000038">
    <property type="protein sequence ID" value="HEN42389.1"/>
    <property type="molecule type" value="Genomic_DNA"/>
</dbReference>
<proteinExistence type="predicted"/>
<sequence>MKLILLIMSAVLCLAGCSPVGGQLNQWHGARLDELISQAGPPSSVSTDVSGIKLFHWLEDRGEVYTYIGPVKLKCERIFGVDDREVITSIDWKGNCLALPDSPWQRSLQGPDRAE</sequence>
<feature type="signal peptide" evidence="1">
    <location>
        <begin position="1"/>
        <end position="22"/>
    </location>
</feature>
<accession>A0A831U1J7</accession>
<organism evidence="2">
    <name type="scientific">Geobacter metallireducens</name>
    <dbReference type="NCBI Taxonomy" id="28232"/>
    <lineage>
        <taxon>Bacteria</taxon>
        <taxon>Pseudomonadati</taxon>
        <taxon>Thermodesulfobacteriota</taxon>
        <taxon>Desulfuromonadia</taxon>
        <taxon>Geobacterales</taxon>
        <taxon>Geobacteraceae</taxon>
        <taxon>Geobacter</taxon>
    </lineage>
</organism>
<evidence type="ECO:0008006" key="3">
    <source>
        <dbReference type="Google" id="ProtNLM"/>
    </source>
</evidence>
<name>A0A831U1J7_GEOME</name>
<keyword evidence="1" id="KW-0732">Signal</keyword>
<evidence type="ECO:0000256" key="1">
    <source>
        <dbReference type="SAM" id="SignalP"/>
    </source>
</evidence>
<feature type="chain" id="PRO_5032376809" description="Lipoprotein" evidence="1">
    <location>
        <begin position="23"/>
        <end position="115"/>
    </location>
</feature>
<comment type="caution">
    <text evidence="2">The sequence shown here is derived from an EMBL/GenBank/DDBJ whole genome shotgun (WGS) entry which is preliminary data.</text>
</comment>
<protein>
    <recommendedName>
        <fullName evidence="3">Lipoprotein</fullName>
    </recommendedName>
</protein>
<gene>
    <name evidence="2" type="ORF">ENQ87_08435</name>
</gene>
<dbReference type="AlphaFoldDB" id="A0A831U1J7"/>
<evidence type="ECO:0000313" key="2">
    <source>
        <dbReference type="EMBL" id="HEN42389.1"/>
    </source>
</evidence>
<reference evidence="2" key="1">
    <citation type="journal article" date="2020" name="mSystems">
        <title>Genome- and Community-Level Interaction Insights into Carbon Utilization and Element Cycling Functions of Hydrothermarchaeota in Hydrothermal Sediment.</title>
        <authorList>
            <person name="Zhou Z."/>
            <person name="Liu Y."/>
            <person name="Xu W."/>
            <person name="Pan J."/>
            <person name="Luo Z.H."/>
            <person name="Li M."/>
        </authorList>
    </citation>
    <scope>NUCLEOTIDE SEQUENCE [LARGE SCALE GENOMIC DNA]</scope>
    <source>
        <strain evidence="2">SpSt-349</strain>
    </source>
</reference>